<keyword evidence="1" id="KW-0238">DNA-binding</keyword>
<dbReference type="PANTHER" id="PTHR37694">
    <property type="entry name" value="SLR8022 PROTEIN"/>
    <property type="match status" value="1"/>
</dbReference>
<proteinExistence type="predicted"/>
<dbReference type="InterPro" id="IPR011051">
    <property type="entry name" value="RmlC_Cupin_sf"/>
</dbReference>
<name>A0ABW5XCY7_9MICO</name>
<dbReference type="Pfam" id="PF02311">
    <property type="entry name" value="AraC_binding"/>
    <property type="match status" value="1"/>
</dbReference>
<dbReference type="EMBL" id="JBHUOP010000001">
    <property type="protein sequence ID" value="MFD2838974.1"/>
    <property type="molecule type" value="Genomic_DNA"/>
</dbReference>
<reference evidence="4" key="1">
    <citation type="journal article" date="2019" name="Int. J. Syst. Evol. Microbiol.">
        <title>The Global Catalogue of Microorganisms (GCM) 10K type strain sequencing project: providing services to taxonomists for standard genome sequencing and annotation.</title>
        <authorList>
            <consortium name="The Broad Institute Genomics Platform"/>
            <consortium name="The Broad Institute Genome Sequencing Center for Infectious Disease"/>
            <person name="Wu L."/>
            <person name="Ma J."/>
        </authorList>
    </citation>
    <scope>NUCLEOTIDE SEQUENCE [LARGE SCALE GENOMIC DNA]</scope>
    <source>
        <strain evidence="4">KCTC 33576</strain>
    </source>
</reference>
<dbReference type="SUPFAM" id="SSF51182">
    <property type="entry name" value="RmlC-like cupins"/>
    <property type="match status" value="1"/>
</dbReference>
<organism evidence="3 4">
    <name type="scientific">Populibacterium corticicola</name>
    <dbReference type="NCBI Taxonomy" id="1812826"/>
    <lineage>
        <taxon>Bacteria</taxon>
        <taxon>Bacillati</taxon>
        <taxon>Actinomycetota</taxon>
        <taxon>Actinomycetes</taxon>
        <taxon>Micrococcales</taxon>
        <taxon>Jonesiaceae</taxon>
        <taxon>Populibacterium</taxon>
    </lineage>
</organism>
<evidence type="ECO:0000256" key="1">
    <source>
        <dbReference type="ARBA" id="ARBA00023125"/>
    </source>
</evidence>
<accession>A0ABW5XCY7</accession>
<dbReference type="PANTHER" id="PTHR37694:SF1">
    <property type="entry name" value="SLR8022 PROTEIN"/>
    <property type="match status" value="1"/>
</dbReference>
<keyword evidence="4" id="KW-1185">Reference proteome</keyword>
<evidence type="ECO:0000259" key="2">
    <source>
        <dbReference type="Pfam" id="PF02311"/>
    </source>
</evidence>
<feature type="domain" description="AraC-type arabinose-binding/dimerisation" evidence="2">
    <location>
        <begin position="55"/>
        <end position="120"/>
    </location>
</feature>
<dbReference type="InterPro" id="IPR003313">
    <property type="entry name" value="AraC-bd"/>
</dbReference>
<evidence type="ECO:0000313" key="3">
    <source>
        <dbReference type="EMBL" id="MFD2838974.1"/>
    </source>
</evidence>
<evidence type="ECO:0000313" key="4">
    <source>
        <dbReference type="Proteomes" id="UP001597391"/>
    </source>
</evidence>
<sequence>MSEHKPHPGSKAVGDVVLPASSLAEIASDAPYQSHRIVPHTLFDSPSARVVHIALDEGQVLTEHMAPFPIIVQVVEGSVVFVVNGQENLLEAGGLIHLEARLLHEVRAVGSARIQITLLKQHKG</sequence>
<comment type="caution">
    <text evidence="3">The sequence shown here is derived from an EMBL/GenBank/DDBJ whole genome shotgun (WGS) entry which is preliminary data.</text>
</comment>
<dbReference type="Proteomes" id="UP001597391">
    <property type="component" value="Unassembled WGS sequence"/>
</dbReference>
<protein>
    <submittedName>
        <fullName evidence="3">AraC family ligand binding domain-containing protein</fullName>
    </submittedName>
</protein>
<gene>
    <name evidence="3" type="ORF">ACFSYH_00080</name>
</gene>
<dbReference type="RefSeq" id="WP_377464371.1">
    <property type="nucleotide sequence ID" value="NZ_JBHUOP010000001.1"/>
</dbReference>
<dbReference type="Gene3D" id="2.60.120.10">
    <property type="entry name" value="Jelly Rolls"/>
    <property type="match status" value="1"/>
</dbReference>
<dbReference type="InterPro" id="IPR014710">
    <property type="entry name" value="RmlC-like_jellyroll"/>
</dbReference>